<dbReference type="InterPro" id="IPR002525">
    <property type="entry name" value="Transp_IS110-like_N"/>
</dbReference>
<evidence type="ECO:0000313" key="18">
    <source>
        <dbReference type="EMBL" id="STR40919.1"/>
    </source>
</evidence>
<proteinExistence type="predicted"/>
<evidence type="ECO:0000313" key="7">
    <source>
        <dbReference type="EMBL" id="KLY34309.1"/>
    </source>
</evidence>
<evidence type="ECO:0000313" key="11">
    <source>
        <dbReference type="EMBL" id="KLY40824.1"/>
    </source>
</evidence>
<dbReference type="EMBL" id="LEUS01000005">
    <property type="protein sequence ID" value="KLY41673.1"/>
    <property type="molecule type" value="Genomic_DNA"/>
</dbReference>
<dbReference type="EMBL" id="LEUS01000019">
    <property type="protein sequence ID" value="KLY33018.1"/>
    <property type="molecule type" value="Genomic_DNA"/>
</dbReference>
<dbReference type="EMBL" id="LEUS01000018">
    <property type="protein sequence ID" value="KLY34309.1"/>
    <property type="molecule type" value="Genomic_DNA"/>
</dbReference>
<dbReference type="EMBL" id="LEUS01000001">
    <property type="protein sequence ID" value="KLY43594.1"/>
    <property type="molecule type" value="Genomic_DNA"/>
</dbReference>
<evidence type="ECO:0000313" key="14">
    <source>
        <dbReference type="EMBL" id="KLY42216.1"/>
    </source>
</evidence>
<evidence type="ECO:0000313" key="10">
    <source>
        <dbReference type="EMBL" id="KLY40813.1"/>
    </source>
</evidence>
<evidence type="ECO:0000313" key="12">
    <source>
        <dbReference type="EMBL" id="KLY41673.1"/>
    </source>
</evidence>
<accession>A0A0J2H112</accession>
<dbReference type="EMBL" id="UGJR01000002">
    <property type="protein sequence ID" value="STR40919.1"/>
    <property type="molecule type" value="Genomic_DNA"/>
</dbReference>
<evidence type="ECO:0000313" key="9">
    <source>
        <dbReference type="EMBL" id="KLY40552.1"/>
    </source>
</evidence>
<evidence type="ECO:0000313" key="17">
    <source>
        <dbReference type="EMBL" id="KLY43614.1"/>
    </source>
</evidence>
<gene>
    <name evidence="18" type="ORF">NCTC11694_02093</name>
    <name evidence="19" type="ORF">NCTC11694_03155</name>
    <name evidence="15" type="ORF">SK91_00521</name>
    <name evidence="16" type="ORF">SK91_00536</name>
    <name evidence="17" type="ORF">SK91_00541</name>
    <name evidence="14" type="ORF">SK91_00575</name>
    <name evidence="12" type="ORF">SK91_01047</name>
    <name evidence="13" type="ORF">SK91_01078</name>
    <name evidence="10" type="ORF">SK91_01660</name>
    <name evidence="11" type="ORF">SK91_01671</name>
    <name evidence="9" type="ORF">SK91_01750</name>
    <name evidence="8" type="ORF">SK91_02288</name>
    <name evidence="7" type="ORF">SK91_03209</name>
    <name evidence="6" type="ORF">SK91_03211</name>
    <name evidence="5" type="ORF">SK91_04604</name>
    <name evidence="4" type="ORF">SK91_04785</name>
    <name evidence="3" type="ORF">SK91_05377</name>
</gene>
<dbReference type="GO" id="GO:0004803">
    <property type="term" value="F:transposase activity"/>
    <property type="evidence" value="ECO:0007669"/>
    <property type="project" value="InterPro"/>
</dbReference>
<dbReference type="Proteomes" id="UP000255050">
    <property type="component" value="Unassembled WGS sequence"/>
</dbReference>
<dbReference type="EMBL" id="LEUS01000001">
    <property type="protein sequence ID" value="KLY43614.1"/>
    <property type="molecule type" value="Genomic_DNA"/>
</dbReference>
<dbReference type="Pfam" id="PF02371">
    <property type="entry name" value="Transposase_20"/>
    <property type="match status" value="1"/>
</dbReference>
<keyword evidence="20" id="KW-1185">Reference proteome</keyword>
<dbReference type="PANTHER" id="PTHR33055:SF3">
    <property type="entry name" value="PUTATIVE TRANSPOSASE FOR IS117-RELATED"/>
    <property type="match status" value="1"/>
</dbReference>
<evidence type="ECO:0000313" key="13">
    <source>
        <dbReference type="EMBL" id="KLY41704.1"/>
    </source>
</evidence>
<evidence type="ECO:0000259" key="1">
    <source>
        <dbReference type="Pfam" id="PF01548"/>
    </source>
</evidence>
<dbReference type="EMBL" id="LEUS01000001">
    <property type="protein sequence ID" value="KLY43609.1"/>
    <property type="molecule type" value="Genomic_DNA"/>
</dbReference>
<feature type="domain" description="Transposase IS116/IS110/IS902 C-terminal" evidence="2">
    <location>
        <begin position="212"/>
        <end position="296"/>
    </location>
</feature>
<feature type="domain" description="Transposase IS110-like N-terminal" evidence="1">
    <location>
        <begin position="24"/>
        <end position="167"/>
    </location>
</feature>
<dbReference type="NCBIfam" id="NF033542">
    <property type="entry name" value="transpos_IS110"/>
    <property type="match status" value="1"/>
</dbReference>
<dbReference type="InterPro" id="IPR047650">
    <property type="entry name" value="Transpos_IS110"/>
</dbReference>
<dbReference type="EMBL" id="UGJR01000002">
    <property type="protein sequence ID" value="STR41953.1"/>
    <property type="molecule type" value="Genomic_DNA"/>
</dbReference>
<name>A0A0J2H112_9ENTR</name>
<evidence type="ECO:0000313" key="16">
    <source>
        <dbReference type="EMBL" id="KLY43609.1"/>
    </source>
</evidence>
<dbReference type="PANTHER" id="PTHR33055">
    <property type="entry name" value="TRANSPOSASE FOR INSERTION SEQUENCE ELEMENT IS1111A"/>
    <property type="match status" value="1"/>
</dbReference>
<dbReference type="EMBL" id="LEUS01000026">
    <property type="protein sequence ID" value="KLY28580.1"/>
    <property type="molecule type" value="Genomic_DNA"/>
</dbReference>
<dbReference type="AlphaFoldDB" id="A0A0J2H112"/>
<protein>
    <submittedName>
        <fullName evidence="19">Transposase, IS110 family</fullName>
    </submittedName>
</protein>
<dbReference type="EMBL" id="LEUS01000009">
    <property type="protein sequence ID" value="KLY40813.1"/>
    <property type="molecule type" value="Genomic_DNA"/>
</dbReference>
<sequence length="342" mass="38054">MDRLSPVTRICKVGFTMENELHFIGIDVAKAKLDVDILRPDGRHRCKKFDNTLSGHEALVRWLRGHDVNRAHVCMESTSTYMEDAAAHLSDAGYTVSIINPALSKAFAQSEGLRSKTDKVDARMLAHFCREKRPSAWEAPHPTERALKALVLRHQALTEMQTQEKNRRETAPEVQLASIDILLGCLSAELARIEKQIKDLTDNDPDMKRRRKLLNSIPGIGEKTAAVLLAYTGLRLKFGTARQFAAYAGLTPVQHESGSSVMRASRMSKAGPVQLRKALYMPALSALYHTAWGKAFRKRLEESGKRAKVIIGAMMRKLAQVAYGVLKSGKAFDASQHELLIA</sequence>
<reference evidence="3 20" key="1">
    <citation type="submission" date="2015-06" db="EMBL/GenBank/DDBJ databases">
        <title>The Genome Sequence of None.</title>
        <authorList>
            <consortium name="The Broad Institute Genomics Platform"/>
            <consortium name="The Broad Institute Genome Sequencing Center for Infectious Disease"/>
            <person name="Earl A.M."/>
            <person name="Onderdonk A.B."/>
            <person name="Kirby J."/>
            <person name="Ferraro M.J."/>
            <person name="Huang S."/>
            <person name="Spencer M."/>
            <person name="Fodor A."/>
            <person name="Hooper D."/>
            <person name="Dekker J."/>
            <person name="O'Brien T."/>
            <person name="Quan V."/>
            <person name="Gombosev A."/>
            <person name="Delaney M."/>
            <person name="DuBois A."/>
            <person name="Ernst C."/>
            <person name="Kim D.S."/>
            <person name="Rossman W."/>
            <person name="Gohs F."/>
            <person name="Petruso H."/>
            <person name="Nozar T."/>
            <person name="Mougeot F."/>
            <person name="Manson-McGuire A."/>
            <person name="Young S."/>
            <person name="Abouelleil A."/>
            <person name="Cao P."/>
            <person name="Chapman S.B."/>
            <person name="Griggs A."/>
            <person name="Priest M."/>
            <person name="Shea T."/>
            <person name="Wortman I."/>
            <person name="Wortman J.R."/>
            <person name="Nusbaum C."/>
            <person name="Birren B."/>
        </authorList>
    </citation>
    <scope>NUCLEOTIDE SEQUENCE [LARGE SCALE GENOMIC DNA]</scope>
    <source>
        <strain evidence="3 20">MGH87</strain>
    </source>
</reference>
<dbReference type="Pfam" id="PF01548">
    <property type="entry name" value="DEDD_Tnp_IS110"/>
    <property type="match status" value="1"/>
</dbReference>
<dbReference type="Proteomes" id="UP000036305">
    <property type="component" value="Unassembled WGS sequence"/>
</dbReference>
<dbReference type="GO" id="GO:0003677">
    <property type="term" value="F:DNA binding"/>
    <property type="evidence" value="ECO:0007669"/>
    <property type="project" value="InterPro"/>
</dbReference>
<dbReference type="EMBL" id="LEUS01000027">
    <property type="protein sequence ID" value="KLY28174.1"/>
    <property type="molecule type" value="Genomic_DNA"/>
</dbReference>
<dbReference type="EMBL" id="LEUS01000028">
    <property type="protein sequence ID" value="KLY27915.1"/>
    <property type="molecule type" value="Genomic_DNA"/>
</dbReference>
<evidence type="ECO:0000313" key="4">
    <source>
        <dbReference type="EMBL" id="KLY28174.1"/>
    </source>
</evidence>
<evidence type="ECO:0000313" key="21">
    <source>
        <dbReference type="Proteomes" id="UP000255050"/>
    </source>
</evidence>
<dbReference type="GO" id="GO:0006313">
    <property type="term" value="P:DNA transposition"/>
    <property type="evidence" value="ECO:0007669"/>
    <property type="project" value="InterPro"/>
</dbReference>
<dbReference type="EMBL" id="LEUS01000005">
    <property type="protein sequence ID" value="KLY41704.1"/>
    <property type="molecule type" value="Genomic_DNA"/>
</dbReference>
<dbReference type="EMBL" id="LEUS01000009">
    <property type="protein sequence ID" value="KLY40824.1"/>
    <property type="molecule type" value="Genomic_DNA"/>
</dbReference>
<evidence type="ECO:0000313" key="3">
    <source>
        <dbReference type="EMBL" id="KLY27915.1"/>
    </source>
</evidence>
<evidence type="ECO:0000313" key="6">
    <source>
        <dbReference type="EMBL" id="KLY33018.1"/>
    </source>
</evidence>
<reference evidence="19 21" key="2">
    <citation type="submission" date="2018-06" db="EMBL/GenBank/DDBJ databases">
        <authorList>
            <consortium name="Pathogen Informatics"/>
            <person name="Doyle S."/>
        </authorList>
    </citation>
    <scope>NUCLEOTIDE SEQUENCE [LARGE SCALE GENOMIC DNA]</scope>
    <source>
        <strain evidence="19 21">NCTC11694</strain>
    </source>
</reference>
<evidence type="ECO:0000313" key="15">
    <source>
        <dbReference type="EMBL" id="KLY43594.1"/>
    </source>
</evidence>
<evidence type="ECO:0000313" key="5">
    <source>
        <dbReference type="EMBL" id="KLY28580.1"/>
    </source>
</evidence>
<evidence type="ECO:0000313" key="19">
    <source>
        <dbReference type="EMBL" id="STR41953.1"/>
    </source>
</evidence>
<dbReference type="EMBL" id="LEUS01000014">
    <property type="protein sequence ID" value="KLY36454.1"/>
    <property type="molecule type" value="Genomic_DNA"/>
</dbReference>
<evidence type="ECO:0000259" key="2">
    <source>
        <dbReference type="Pfam" id="PF02371"/>
    </source>
</evidence>
<dbReference type="EMBL" id="LEUS01000010">
    <property type="protein sequence ID" value="KLY40552.1"/>
    <property type="molecule type" value="Genomic_DNA"/>
</dbReference>
<comment type="caution">
    <text evidence="19">The sequence shown here is derived from an EMBL/GenBank/DDBJ whole genome shotgun (WGS) entry which is preliminary data.</text>
</comment>
<evidence type="ECO:0000313" key="8">
    <source>
        <dbReference type="EMBL" id="KLY36454.1"/>
    </source>
</evidence>
<evidence type="ECO:0000313" key="20">
    <source>
        <dbReference type="Proteomes" id="UP000036305"/>
    </source>
</evidence>
<organism evidence="19 21">
    <name type="scientific">Klebsiella michiganensis</name>
    <dbReference type="NCBI Taxonomy" id="1134687"/>
    <lineage>
        <taxon>Bacteria</taxon>
        <taxon>Pseudomonadati</taxon>
        <taxon>Pseudomonadota</taxon>
        <taxon>Gammaproteobacteria</taxon>
        <taxon>Enterobacterales</taxon>
        <taxon>Enterobacteriaceae</taxon>
        <taxon>Klebsiella/Raoultella group</taxon>
        <taxon>Klebsiella</taxon>
    </lineage>
</organism>
<dbReference type="InterPro" id="IPR003346">
    <property type="entry name" value="Transposase_20"/>
</dbReference>
<dbReference type="EMBL" id="LEUS01000003">
    <property type="protein sequence ID" value="KLY42216.1"/>
    <property type="molecule type" value="Genomic_DNA"/>
</dbReference>